<sequence length="193" mass="21652">MKLRNTPEAYGAVAVTLHWLIAAAVLTMLGVGFYMDWLPKGDPLVYPLFQFHKSLGLSILVLVVLRLAWRLGNPAPALPAHMPRWERLAASATHYGFYAALLLLPLSGWVMVSASPYNIPTLYFGLFEWPHLGFVSQSPDKALYEDIAHEVHEILVWAAIALIGLHAAAALRHHYMLKDTVLTRMAPWMRRTS</sequence>
<keyword evidence="7" id="KW-0479">Metal-binding</keyword>
<evidence type="ECO:0000313" key="16">
    <source>
        <dbReference type="Proteomes" id="UP000028702"/>
    </source>
</evidence>
<dbReference type="SUPFAM" id="SSF81342">
    <property type="entry name" value="Transmembrane di-heme cytochromes"/>
    <property type="match status" value="1"/>
</dbReference>
<evidence type="ECO:0000256" key="8">
    <source>
        <dbReference type="ARBA" id="ARBA00022982"/>
    </source>
</evidence>
<gene>
    <name evidence="15" type="ORF">M2A_0577</name>
</gene>
<keyword evidence="11 13" id="KW-0472">Membrane</keyword>
<dbReference type="eggNOG" id="COG3038">
    <property type="taxonomic scope" value="Bacteria"/>
</dbReference>
<feature type="transmembrane region" description="Helical" evidence="13">
    <location>
        <begin position="154"/>
        <end position="175"/>
    </location>
</feature>
<evidence type="ECO:0000256" key="1">
    <source>
        <dbReference type="ARBA" id="ARBA00001970"/>
    </source>
</evidence>
<keyword evidence="8" id="KW-0249">Electron transport</keyword>
<evidence type="ECO:0000256" key="13">
    <source>
        <dbReference type="SAM" id="Phobius"/>
    </source>
</evidence>
<evidence type="ECO:0000256" key="3">
    <source>
        <dbReference type="ARBA" id="ARBA00022448"/>
    </source>
</evidence>
<dbReference type="InterPro" id="IPR052168">
    <property type="entry name" value="Cytochrome_b561_oxidase"/>
</dbReference>
<reference evidence="15 16" key="1">
    <citation type="submission" date="2014-07" db="EMBL/GenBank/DDBJ databases">
        <title>Tepidicaulis marinum gen. nov., sp. nov., a novel marine bacterium denitrifying nitrate to nitrous oxide strictly under microaerobic conditions.</title>
        <authorList>
            <person name="Takeuchi M."/>
            <person name="Yamagishi T."/>
            <person name="Kamagata Y."/>
            <person name="Oshima K."/>
            <person name="Hattori M."/>
            <person name="Katayama T."/>
            <person name="Hanada S."/>
            <person name="Tamaki H."/>
            <person name="Marumo K."/>
            <person name="Maeda H."/>
            <person name="Nedachi M."/>
            <person name="Iwasaki W."/>
            <person name="Suwa Y."/>
            <person name="Sakata S."/>
        </authorList>
    </citation>
    <scope>NUCLEOTIDE SEQUENCE [LARGE SCALE GENOMIC DNA]</scope>
    <source>
        <strain evidence="15 16">MA2</strain>
    </source>
</reference>
<comment type="caution">
    <text evidence="15">The sequence shown here is derived from an EMBL/GenBank/DDBJ whole genome shotgun (WGS) entry which is preliminary data.</text>
</comment>
<comment type="cofactor">
    <cofactor evidence="1">
        <name>heme b</name>
        <dbReference type="ChEBI" id="CHEBI:60344"/>
    </cofactor>
</comment>
<dbReference type="InterPro" id="IPR016174">
    <property type="entry name" value="Di-haem_cyt_TM"/>
</dbReference>
<dbReference type="AlphaFoldDB" id="A0A081B7R0"/>
<evidence type="ECO:0000256" key="10">
    <source>
        <dbReference type="ARBA" id="ARBA00023004"/>
    </source>
</evidence>
<dbReference type="GO" id="GO:0020037">
    <property type="term" value="F:heme binding"/>
    <property type="evidence" value="ECO:0007669"/>
    <property type="project" value="TreeGrafter"/>
</dbReference>
<feature type="transmembrane region" description="Helical" evidence="13">
    <location>
        <begin position="55"/>
        <end position="72"/>
    </location>
</feature>
<keyword evidence="5" id="KW-0349">Heme</keyword>
<evidence type="ECO:0000256" key="7">
    <source>
        <dbReference type="ARBA" id="ARBA00022723"/>
    </source>
</evidence>
<dbReference type="GO" id="GO:0022904">
    <property type="term" value="P:respiratory electron transport chain"/>
    <property type="evidence" value="ECO:0007669"/>
    <property type="project" value="InterPro"/>
</dbReference>
<evidence type="ECO:0000259" key="14">
    <source>
        <dbReference type="Pfam" id="PF01292"/>
    </source>
</evidence>
<feature type="transmembrane region" description="Helical" evidence="13">
    <location>
        <begin position="12"/>
        <end position="35"/>
    </location>
</feature>
<feature type="transmembrane region" description="Helical" evidence="13">
    <location>
        <begin position="92"/>
        <end position="112"/>
    </location>
</feature>
<dbReference type="GO" id="GO:0009055">
    <property type="term" value="F:electron transfer activity"/>
    <property type="evidence" value="ECO:0007669"/>
    <property type="project" value="InterPro"/>
</dbReference>
<protein>
    <submittedName>
        <fullName evidence="15">Cytochrome B561</fullName>
    </submittedName>
</protein>
<keyword evidence="16" id="KW-1185">Reference proteome</keyword>
<comment type="subcellular location">
    <subcellularLocation>
        <location evidence="2">Cell membrane</location>
        <topology evidence="2">Multi-pass membrane protein</topology>
    </subcellularLocation>
</comment>
<feature type="domain" description="Cytochrome b561 bacterial/Ni-hydrogenase" evidence="14">
    <location>
        <begin position="10"/>
        <end position="187"/>
    </location>
</feature>
<evidence type="ECO:0000256" key="2">
    <source>
        <dbReference type="ARBA" id="ARBA00004651"/>
    </source>
</evidence>
<dbReference type="STRING" id="1333998.M2A_0577"/>
<organism evidence="15 16">
    <name type="scientific">Tepidicaulis marinus</name>
    <dbReference type="NCBI Taxonomy" id="1333998"/>
    <lineage>
        <taxon>Bacteria</taxon>
        <taxon>Pseudomonadati</taxon>
        <taxon>Pseudomonadota</taxon>
        <taxon>Alphaproteobacteria</taxon>
        <taxon>Hyphomicrobiales</taxon>
        <taxon>Parvibaculaceae</taxon>
        <taxon>Tepidicaulis</taxon>
    </lineage>
</organism>
<accession>A0A081B7R0</accession>
<evidence type="ECO:0000256" key="6">
    <source>
        <dbReference type="ARBA" id="ARBA00022692"/>
    </source>
</evidence>
<dbReference type="Proteomes" id="UP000028702">
    <property type="component" value="Unassembled WGS sequence"/>
</dbReference>
<dbReference type="PANTHER" id="PTHR30529">
    <property type="entry name" value="CYTOCHROME B561"/>
    <property type="match status" value="1"/>
</dbReference>
<keyword evidence="6 13" id="KW-0812">Transmembrane</keyword>
<dbReference type="GO" id="GO:0005886">
    <property type="term" value="C:plasma membrane"/>
    <property type="evidence" value="ECO:0007669"/>
    <property type="project" value="UniProtKB-SubCell"/>
</dbReference>
<keyword evidence="3" id="KW-0813">Transport</keyword>
<dbReference type="RefSeq" id="WP_045442731.1">
    <property type="nucleotide sequence ID" value="NZ_BBIO01000002.1"/>
</dbReference>
<evidence type="ECO:0000256" key="11">
    <source>
        <dbReference type="ARBA" id="ARBA00023136"/>
    </source>
</evidence>
<keyword evidence="10" id="KW-0408">Iron</keyword>
<dbReference type="PANTHER" id="PTHR30529:SF1">
    <property type="entry name" value="CYTOCHROME B561 HOMOLOG 2"/>
    <property type="match status" value="1"/>
</dbReference>
<name>A0A081B7R0_9HYPH</name>
<dbReference type="InterPro" id="IPR011577">
    <property type="entry name" value="Cyt_b561_bac/Ni-Hgenase"/>
</dbReference>
<proteinExistence type="inferred from homology"/>
<dbReference type="Gene3D" id="1.20.950.20">
    <property type="entry name" value="Transmembrane di-heme cytochromes, Chain C"/>
    <property type="match status" value="1"/>
</dbReference>
<dbReference type="EMBL" id="BBIO01000002">
    <property type="protein sequence ID" value="GAK44078.1"/>
    <property type="molecule type" value="Genomic_DNA"/>
</dbReference>
<evidence type="ECO:0000256" key="4">
    <source>
        <dbReference type="ARBA" id="ARBA00022475"/>
    </source>
</evidence>
<evidence type="ECO:0000256" key="12">
    <source>
        <dbReference type="ARBA" id="ARBA00037975"/>
    </source>
</evidence>
<evidence type="ECO:0000256" key="9">
    <source>
        <dbReference type="ARBA" id="ARBA00022989"/>
    </source>
</evidence>
<evidence type="ECO:0000313" key="15">
    <source>
        <dbReference type="EMBL" id="GAK44078.1"/>
    </source>
</evidence>
<keyword evidence="9 13" id="KW-1133">Transmembrane helix</keyword>
<keyword evidence="4" id="KW-1003">Cell membrane</keyword>
<dbReference type="Pfam" id="PF01292">
    <property type="entry name" value="Ni_hydr_CYTB"/>
    <property type="match status" value="1"/>
</dbReference>
<comment type="similarity">
    <text evidence="12">Belongs to the cytochrome b561 family.</text>
</comment>
<dbReference type="GO" id="GO:0046872">
    <property type="term" value="F:metal ion binding"/>
    <property type="evidence" value="ECO:0007669"/>
    <property type="project" value="UniProtKB-KW"/>
</dbReference>
<evidence type="ECO:0000256" key="5">
    <source>
        <dbReference type="ARBA" id="ARBA00022617"/>
    </source>
</evidence>